<dbReference type="SUPFAM" id="SSF55486">
    <property type="entry name" value="Metalloproteases ('zincins'), catalytic domain"/>
    <property type="match status" value="1"/>
</dbReference>
<dbReference type="Pfam" id="PF00084">
    <property type="entry name" value="Sushi"/>
    <property type="match status" value="2"/>
</dbReference>
<reference evidence="17 18" key="1">
    <citation type="submission" date="2024-11" db="EMBL/GenBank/DDBJ databases">
        <title>Chromosome-level genome assembly of the freshwater bivalve Anodonta woodiana.</title>
        <authorList>
            <person name="Chen X."/>
        </authorList>
    </citation>
    <scope>NUCLEOTIDE SEQUENCE [LARGE SCALE GENOMIC DNA]</scope>
    <source>
        <strain evidence="17">MN2024</strain>
        <tissue evidence="17">Gills</tissue>
    </source>
</reference>
<evidence type="ECO:0000256" key="6">
    <source>
        <dbReference type="ARBA" id="ARBA00022833"/>
    </source>
</evidence>
<keyword evidence="6 11" id="KW-0862">Zinc</keyword>
<evidence type="ECO:0000259" key="14">
    <source>
        <dbReference type="PROSITE" id="PS50070"/>
    </source>
</evidence>
<feature type="domain" description="Peptidase M12A" evidence="16">
    <location>
        <begin position="57"/>
        <end position="264"/>
    </location>
</feature>
<dbReference type="CDD" id="cd00033">
    <property type="entry name" value="CCP"/>
    <property type="match status" value="2"/>
</dbReference>
<dbReference type="InterPro" id="IPR031569">
    <property type="entry name" value="ApeC"/>
</dbReference>
<dbReference type="SUPFAM" id="SSF57535">
    <property type="entry name" value="Complement control module/SCR domain"/>
    <property type="match status" value="2"/>
</dbReference>
<dbReference type="SUPFAM" id="SSF57440">
    <property type="entry name" value="Kringle-like"/>
    <property type="match status" value="1"/>
</dbReference>
<keyword evidence="4 11" id="KW-0479">Metal-binding</keyword>
<dbReference type="Gene3D" id="2.60.120.290">
    <property type="entry name" value="Spermadhesin, CUB domain"/>
    <property type="match status" value="1"/>
</dbReference>
<dbReference type="Gene3D" id="2.10.70.10">
    <property type="entry name" value="Complement Module, domain 1"/>
    <property type="match status" value="2"/>
</dbReference>
<dbReference type="PROSITE" id="PS50923">
    <property type="entry name" value="SUSHI"/>
    <property type="match status" value="2"/>
</dbReference>
<keyword evidence="10" id="KW-0768">Sushi</keyword>
<evidence type="ECO:0000259" key="15">
    <source>
        <dbReference type="PROSITE" id="PS50923"/>
    </source>
</evidence>
<evidence type="ECO:0000256" key="12">
    <source>
        <dbReference type="RuleBase" id="RU361183"/>
    </source>
</evidence>
<feature type="domain" description="Kringle" evidence="14">
    <location>
        <begin position="658"/>
        <end position="736"/>
    </location>
</feature>
<dbReference type="AlphaFoldDB" id="A0ABD3VCT5"/>
<dbReference type="GO" id="GO:0004222">
    <property type="term" value="F:metalloendopeptidase activity"/>
    <property type="evidence" value="ECO:0007669"/>
    <property type="project" value="UniProtKB-UniRule"/>
</dbReference>
<dbReference type="Pfam" id="PF00051">
    <property type="entry name" value="Kringle"/>
    <property type="match status" value="1"/>
</dbReference>
<gene>
    <name evidence="17" type="ORF">ACJMK2_009605</name>
</gene>
<dbReference type="SUPFAM" id="SSF49854">
    <property type="entry name" value="Spermadhesin, CUB domain"/>
    <property type="match status" value="1"/>
</dbReference>
<sequence length="1117" mass="124843">MNGGRPSFQSLENTNENQNDVHRMEDAIFLQEGDLTKRQDFLQDTGGKPGELERRKRTVNNITSQQWTKGIIPFKFDPAILAAYKTAAQYTMNLWSYWTGYRFYPWNTTIHADFRLGHNVTLVFASGASGCWSYVGRIISTGNQALYCCGVATCIHELGHTLGLYHEVNNLERDSMIRVNYNDIKSDAINNFQIVSPRASTYAFYDYTSMMHYGPMTFSLTGQQVLTFLDPDLEYLLELRADGELFYPAFEVQISLNLSGTTCLGFSQVCYNGGYLSVVGGVCTCRCPDKLNPNDGCQSIKPKDTSLQTMSWPNEPFAMLKPLEGCPPGFHSDGTVKRYKDYNGYNFLPKTSVPFYVAGEFVLNYVREEFCVRDTSVRGDPANLADWSQGMIGSFCIHKAGGVCPKGFREGYIQYDDYTVAGVTISSGRLPDGVFSEPNATKMEFCCRTDNNSFGSLRLPNAVPFILYPKDSRDCIDVEGMFSVLQSYFFFNTKDSSLDGTSGDVPFTRQPYSNIERYKELYFCYYYPFNQDCGGLLDVAEGTPLTITTPNYPDNYDNAKQCTWFIKGPENGKLRLQFETFNLTRNADGTCDDTVEIRHTFPGHRGMRVCGDGFLKTIITEANYLALVLTTDESNARKGFKAIIDVITEAQLAYVGEGSNGIYSGTVNITKNFDVCIPWEDAAGICDHHPFKAGDYDDQLDMNYCRNPGTGNRPWCYTNVDECIRDYCDVTYNENCYNYFSDCKDVIAEDPSFCTSSQASKCAVSCNICSKRIKPQLSPTITCGRPENVPDGKFEPVKSSYVIGEMVIYTCQDGKNTKQRYCSSEGTWVPNLNFVCEARVVCNDQDEDCTGVIERNPDVCITYPDFAWMKCPKSCGRCIYSDPPGSCANPGTPENAVLIRGNALINVGDYFQYKCNVGFSLNGGNLQRACQLSGQLTGSAPVCVDETKIPTPINDLSIRKRSNIDVGRYATFGNNSYFRITKRGEIRSWHFYSYISGQLGLQVWRPNGTSFSFVGQNIVANARDDRERYIEIAPQNRIQVEVNDLIGFTYFSSTSAGGIPYDWCNQVLAPNAVKILKSVAQFSAATQTVVGTSYAFTAFTTNTCRLYSLNAIVGPRA</sequence>
<dbReference type="SMART" id="SM00042">
    <property type="entry name" value="CUB"/>
    <property type="match status" value="1"/>
</dbReference>
<dbReference type="Gene3D" id="3.40.390.10">
    <property type="entry name" value="Collagenase (Catalytic Domain)"/>
    <property type="match status" value="1"/>
</dbReference>
<dbReference type="InterPro" id="IPR003582">
    <property type="entry name" value="ShKT_dom"/>
</dbReference>
<proteinExistence type="predicted"/>
<keyword evidence="8 9" id="KW-1015">Disulfide bond</keyword>
<feature type="binding site" evidence="11">
    <location>
        <position position="156"/>
    </location>
    <ligand>
        <name>Zn(2+)</name>
        <dbReference type="ChEBI" id="CHEBI:29105"/>
        <note>catalytic</note>
    </ligand>
</feature>
<dbReference type="SMART" id="SM00254">
    <property type="entry name" value="ShKT"/>
    <property type="match status" value="2"/>
</dbReference>
<feature type="active site" evidence="11">
    <location>
        <position position="157"/>
    </location>
</feature>
<dbReference type="Proteomes" id="UP001634394">
    <property type="component" value="Unassembled WGS sequence"/>
</dbReference>
<evidence type="ECO:0000256" key="11">
    <source>
        <dbReference type="PROSITE-ProRule" id="PRU01211"/>
    </source>
</evidence>
<protein>
    <recommendedName>
        <fullName evidence="12">Metalloendopeptidase</fullName>
        <ecNumber evidence="12">3.4.24.-</ecNumber>
    </recommendedName>
</protein>
<dbReference type="EC" id="3.4.24.-" evidence="12"/>
<dbReference type="Pfam" id="PF16977">
    <property type="entry name" value="ApeC"/>
    <property type="match status" value="1"/>
</dbReference>
<dbReference type="InterPro" id="IPR035914">
    <property type="entry name" value="Sperma_CUB_dom_sf"/>
</dbReference>
<dbReference type="PROSITE" id="PS01180">
    <property type="entry name" value="CUB"/>
    <property type="match status" value="1"/>
</dbReference>
<evidence type="ECO:0000259" key="16">
    <source>
        <dbReference type="PROSITE" id="PS51864"/>
    </source>
</evidence>
<name>A0ABD3VCT5_SINWO</name>
<keyword evidence="7 11" id="KW-0482">Metalloprotease</keyword>
<dbReference type="PANTHER" id="PTHR10127">
    <property type="entry name" value="DISCOIDIN, CUB, EGF, LAMININ , AND ZINC METALLOPROTEASE DOMAIN CONTAINING"/>
    <property type="match status" value="1"/>
</dbReference>
<evidence type="ECO:0000256" key="8">
    <source>
        <dbReference type="ARBA" id="ARBA00023157"/>
    </source>
</evidence>
<dbReference type="PROSITE" id="PS51864">
    <property type="entry name" value="ASTACIN"/>
    <property type="match status" value="1"/>
</dbReference>
<feature type="binding site" evidence="11">
    <location>
        <position position="160"/>
    </location>
    <ligand>
        <name>Zn(2+)</name>
        <dbReference type="ChEBI" id="CHEBI:29105"/>
        <note>catalytic</note>
    </ligand>
</feature>
<keyword evidence="18" id="KW-1185">Reference proteome</keyword>
<dbReference type="Gene3D" id="2.40.20.10">
    <property type="entry name" value="Plasminogen Kringle 4"/>
    <property type="match status" value="1"/>
</dbReference>
<dbReference type="PROSITE" id="PS50070">
    <property type="entry name" value="KRINGLE_2"/>
    <property type="match status" value="1"/>
</dbReference>
<dbReference type="PROSITE" id="PS00021">
    <property type="entry name" value="KRINGLE_1"/>
    <property type="match status" value="1"/>
</dbReference>
<keyword evidence="3 11" id="KW-0645">Protease</keyword>
<organism evidence="17 18">
    <name type="scientific">Sinanodonta woodiana</name>
    <name type="common">Chinese pond mussel</name>
    <name type="synonym">Anodonta woodiana</name>
    <dbReference type="NCBI Taxonomy" id="1069815"/>
    <lineage>
        <taxon>Eukaryota</taxon>
        <taxon>Metazoa</taxon>
        <taxon>Spiralia</taxon>
        <taxon>Lophotrochozoa</taxon>
        <taxon>Mollusca</taxon>
        <taxon>Bivalvia</taxon>
        <taxon>Autobranchia</taxon>
        <taxon>Heteroconchia</taxon>
        <taxon>Palaeoheterodonta</taxon>
        <taxon>Unionida</taxon>
        <taxon>Unionoidea</taxon>
        <taxon>Unionidae</taxon>
        <taxon>Unioninae</taxon>
        <taxon>Sinanodonta</taxon>
    </lineage>
</organism>
<keyword evidence="2 9" id="KW-0420">Kringle</keyword>
<feature type="disulfide bond" evidence="10">
    <location>
        <begin position="887"/>
        <end position="930"/>
    </location>
</feature>
<feature type="binding site" evidence="11">
    <location>
        <position position="166"/>
    </location>
    <ligand>
        <name>Zn(2+)</name>
        <dbReference type="ChEBI" id="CHEBI:29105"/>
        <note>catalytic</note>
    </ligand>
</feature>
<dbReference type="PRINTS" id="PR00480">
    <property type="entry name" value="ASTACIN"/>
</dbReference>
<dbReference type="InterPro" id="IPR038178">
    <property type="entry name" value="Kringle_sf"/>
</dbReference>
<evidence type="ECO:0000313" key="18">
    <source>
        <dbReference type="Proteomes" id="UP001634394"/>
    </source>
</evidence>
<dbReference type="InterPro" id="IPR006026">
    <property type="entry name" value="Peptidase_Metallo"/>
</dbReference>
<dbReference type="InterPro" id="IPR024079">
    <property type="entry name" value="MetalloPept_cat_dom_sf"/>
</dbReference>
<evidence type="ECO:0000256" key="4">
    <source>
        <dbReference type="ARBA" id="ARBA00022723"/>
    </source>
</evidence>
<dbReference type="SMART" id="SM00032">
    <property type="entry name" value="CCP"/>
    <property type="match status" value="2"/>
</dbReference>
<dbReference type="InterPro" id="IPR000436">
    <property type="entry name" value="Sushi_SCR_CCP_dom"/>
</dbReference>
<evidence type="ECO:0000256" key="5">
    <source>
        <dbReference type="ARBA" id="ARBA00022801"/>
    </source>
</evidence>
<evidence type="ECO:0000256" key="7">
    <source>
        <dbReference type="ARBA" id="ARBA00023049"/>
    </source>
</evidence>
<evidence type="ECO:0000256" key="10">
    <source>
        <dbReference type="PROSITE-ProRule" id="PRU00302"/>
    </source>
</evidence>
<dbReference type="InterPro" id="IPR000001">
    <property type="entry name" value="Kringle"/>
</dbReference>
<feature type="domain" description="Sushi" evidence="15">
    <location>
        <begin position="885"/>
        <end position="945"/>
    </location>
</feature>
<dbReference type="GO" id="GO:0008270">
    <property type="term" value="F:zinc ion binding"/>
    <property type="evidence" value="ECO:0007669"/>
    <property type="project" value="UniProtKB-UniRule"/>
</dbReference>
<evidence type="ECO:0000256" key="2">
    <source>
        <dbReference type="ARBA" id="ARBA00022572"/>
    </source>
</evidence>
<dbReference type="GO" id="GO:0006508">
    <property type="term" value="P:proteolysis"/>
    <property type="evidence" value="ECO:0007669"/>
    <property type="project" value="UniProtKB-KW"/>
</dbReference>
<feature type="domain" description="CUB" evidence="13">
    <location>
        <begin position="533"/>
        <end position="647"/>
    </location>
</feature>
<dbReference type="Pfam" id="PF00431">
    <property type="entry name" value="CUB"/>
    <property type="match status" value="1"/>
</dbReference>
<feature type="domain" description="Sushi" evidence="15">
    <location>
        <begin position="781"/>
        <end position="838"/>
    </location>
</feature>
<evidence type="ECO:0000256" key="9">
    <source>
        <dbReference type="PROSITE-ProRule" id="PRU00121"/>
    </source>
</evidence>
<dbReference type="Pfam" id="PF01400">
    <property type="entry name" value="Astacin"/>
    <property type="match status" value="1"/>
</dbReference>
<dbReference type="SMART" id="SM00235">
    <property type="entry name" value="ZnMc"/>
    <property type="match status" value="1"/>
</dbReference>
<dbReference type="InterPro" id="IPR013806">
    <property type="entry name" value="Kringle-like"/>
</dbReference>
<evidence type="ECO:0000256" key="3">
    <source>
        <dbReference type="ARBA" id="ARBA00022670"/>
    </source>
</evidence>
<dbReference type="InterPro" id="IPR018056">
    <property type="entry name" value="Kringle_CS"/>
</dbReference>
<comment type="caution">
    <text evidence="9">Lacks conserved residue(s) required for the propagation of feature annotation.</text>
</comment>
<dbReference type="EMBL" id="JBJQND010000012">
    <property type="protein sequence ID" value="KAL3859382.1"/>
    <property type="molecule type" value="Genomic_DNA"/>
</dbReference>
<comment type="function">
    <text evidence="1">Metalloprotease.</text>
</comment>
<dbReference type="InterPro" id="IPR035976">
    <property type="entry name" value="Sushi/SCR/CCP_sf"/>
</dbReference>
<dbReference type="SMART" id="SM00130">
    <property type="entry name" value="KR"/>
    <property type="match status" value="1"/>
</dbReference>
<dbReference type="InterPro" id="IPR000859">
    <property type="entry name" value="CUB_dom"/>
</dbReference>
<dbReference type="CDD" id="cd00041">
    <property type="entry name" value="CUB"/>
    <property type="match status" value="1"/>
</dbReference>
<evidence type="ECO:0000259" key="13">
    <source>
        <dbReference type="PROSITE" id="PS01180"/>
    </source>
</evidence>
<evidence type="ECO:0000313" key="17">
    <source>
        <dbReference type="EMBL" id="KAL3859382.1"/>
    </source>
</evidence>
<dbReference type="PANTHER" id="PTHR10127:SF850">
    <property type="entry name" value="METALLOENDOPEPTIDASE"/>
    <property type="match status" value="1"/>
</dbReference>
<feature type="disulfide bond" evidence="9">
    <location>
        <begin position="705"/>
        <end position="728"/>
    </location>
</feature>
<comment type="caution">
    <text evidence="17">The sequence shown here is derived from an EMBL/GenBank/DDBJ whole genome shotgun (WGS) entry which is preliminary data.</text>
</comment>
<comment type="cofactor">
    <cofactor evidence="11 12">
        <name>Zn(2+)</name>
        <dbReference type="ChEBI" id="CHEBI:29105"/>
    </cofactor>
    <text evidence="11 12">Binds 1 zinc ion per subunit.</text>
</comment>
<evidence type="ECO:0000256" key="1">
    <source>
        <dbReference type="ARBA" id="ARBA00002657"/>
    </source>
</evidence>
<dbReference type="InterPro" id="IPR001506">
    <property type="entry name" value="Peptidase_M12A"/>
</dbReference>
<keyword evidence="5 11" id="KW-0378">Hydrolase</keyword>
<accession>A0ABD3VCT5</accession>